<dbReference type="GO" id="GO:0016491">
    <property type="term" value="F:oxidoreductase activity"/>
    <property type="evidence" value="ECO:0007669"/>
    <property type="project" value="UniProtKB-KW"/>
</dbReference>
<feature type="domain" description="NADP-dependent oxidoreductase" evidence="2">
    <location>
        <begin position="16"/>
        <end position="315"/>
    </location>
</feature>
<comment type="caution">
    <text evidence="3">The sequence shown here is derived from an EMBL/GenBank/DDBJ whole genome shotgun (WGS) entry which is preliminary data.</text>
</comment>
<dbReference type="Pfam" id="PF00248">
    <property type="entry name" value="Aldo_ket_red"/>
    <property type="match status" value="1"/>
</dbReference>
<gene>
    <name evidence="3" type="primary">PLR1_2</name>
    <name evidence="3" type="ORF">TWF481_004820</name>
</gene>
<reference evidence="3 4" key="1">
    <citation type="submission" date="2023-08" db="EMBL/GenBank/DDBJ databases">
        <authorList>
            <person name="Palmer J.M."/>
        </authorList>
    </citation>
    <scope>NUCLEOTIDE SEQUENCE [LARGE SCALE GENOMIC DNA]</scope>
    <source>
        <strain evidence="3 4">TWF481</strain>
    </source>
</reference>
<dbReference type="InterPro" id="IPR036812">
    <property type="entry name" value="NAD(P)_OxRdtase_dom_sf"/>
</dbReference>
<dbReference type="SUPFAM" id="SSF51430">
    <property type="entry name" value="NAD(P)-linked oxidoreductase"/>
    <property type="match status" value="1"/>
</dbReference>
<dbReference type="Proteomes" id="UP001370758">
    <property type="component" value="Unassembled WGS sequence"/>
</dbReference>
<dbReference type="CDD" id="cd19077">
    <property type="entry name" value="AKR_AKR8A1-2"/>
    <property type="match status" value="1"/>
</dbReference>
<accession>A0AAV9WMT3</accession>
<dbReference type="PANTHER" id="PTHR43625">
    <property type="entry name" value="AFLATOXIN B1 ALDEHYDE REDUCTASE"/>
    <property type="match status" value="1"/>
</dbReference>
<evidence type="ECO:0000259" key="2">
    <source>
        <dbReference type="Pfam" id="PF00248"/>
    </source>
</evidence>
<evidence type="ECO:0000313" key="3">
    <source>
        <dbReference type="EMBL" id="KAK6510107.1"/>
    </source>
</evidence>
<dbReference type="PANTHER" id="PTHR43625:SF78">
    <property type="entry name" value="PYRIDOXAL REDUCTASE-RELATED"/>
    <property type="match status" value="1"/>
</dbReference>
<dbReference type="Gene3D" id="3.20.20.100">
    <property type="entry name" value="NADP-dependent oxidoreductase domain"/>
    <property type="match status" value="1"/>
</dbReference>
<keyword evidence="1" id="KW-0560">Oxidoreductase</keyword>
<proteinExistence type="predicted"/>
<evidence type="ECO:0000256" key="1">
    <source>
        <dbReference type="ARBA" id="ARBA00023002"/>
    </source>
</evidence>
<name>A0AAV9WMT3_9PEZI</name>
<dbReference type="InterPro" id="IPR050791">
    <property type="entry name" value="Aldo-Keto_reductase"/>
</dbReference>
<keyword evidence="4" id="KW-1185">Reference proteome</keyword>
<dbReference type="EMBL" id="JAVHJL010000002">
    <property type="protein sequence ID" value="KAK6510107.1"/>
    <property type="molecule type" value="Genomic_DNA"/>
</dbReference>
<organism evidence="3 4">
    <name type="scientific">Arthrobotrys musiformis</name>
    <dbReference type="NCBI Taxonomy" id="47236"/>
    <lineage>
        <taxon>Eukaryota</taxon>
        <taxon>Fungi</taxon>
        <taxon>Dikarya</taxon>
        <taxon>Ascomycota</taxon>
        <taxon>Pezizomycotina</taxon>
        <taxon>Orbiliomycetes</taxon>
        <taxon>Orbiliales</taxon>
        <taxon>Orbiliaceae</taxon>
        <taxon>Arthrobotrys</taxon>
    </lineage>
</organism>
<protein>
    <submittedName>
        <fullName evidence="3">Pyridoxine 4-dehydrogenase</fullName>
    </submittedName>
</protein>
<dbReference type="AlphaFoldDB" id="A0AAV9WMT3"/>
<sequence length="335" mass="36680">MSDKPTIAGREVGAKGFGLMSFTGRPHIISDPEIFSSLNTALSHGANFFVSGEFYGLRDPEDNLHMLNRYFTAFPSAADQVVLSVKAGMNWTTRTPDSSPSALRNSIENILKKTGRGRIDVFCIARVDKITPLEESYAVVKEYIESGKIGSFCPSECSADTIRKAVGILGKENISCVELEVSLWATEVFENGVVEVCKEFGIPIAAYSPLGRGFLTGQFKSVDDLPEGDYRRHFDRFKPENFGKNLELVELVEEIAGRKGCTVSQLGLAWVRQIGGVKGVTIIPIFGASKQAQVAENLQSVELTDAEMAEIDGILKSFKPTGGRYFGHLEGMLYQ</sequence>
<dbReference type="InterPro" id="IPR023210">
    <property type="entry name" value="NADP_OxRdtase_dom"/>
</dbReference>
<evidence type="ECO:0000313" key="4">
    <source>
        <dbReference type="Proteomes" id="UP001370758"/>
    </source>
</evidence>
<dbReference type="GO" id="GO:0005737">
    <property type="term" value="C:cytoplasm"/>
    <property type="evidence" value="ECO:0007669"/>
    <property type="project" value="TreeGrafter"/>
</dbReference>